<dbReference type="EMBL" id="GIBP01004403">
    <property type="protein sequence ID" value="NDV33372.1"/>
    <property type="molecule type" value="Transcribed_RNA"/>
</dbReference>
<dbReference type="SUPFAM" id="SSF56112">
    <property type="entry name" value="Protein kinase-like (PK-like)"/>
    <property type="match status" value="1"/>
</dbReference>
<organism evidence="7">
    <name type="scientific">Arcella intermedia</name>
    <dbReference type="NCBI Taxonomy" id="1963864"/>
    <lineage>
        <taxon>Eukaryota</taxon>
        <taxon>Amoebozoa</taxon>
        <taxon>Tubulinea</taxon>
        <taxon>Elardia</taxon>
        <taxon>Arcellinida</taxon>
        <taxon>Sphaerothecina</taxon>
        <taxon>Arcellidae</taxon>
        <taxon>Arcella</taxon>
    </lineage>
</organism>
<dbReference type="GO" id="GO:0004674">
    <property type="term" value="F:protein serine/threonine kinase activity"/>
    <property type="evidence" value="ECO:0007669"/>
    <property type="project" value="UniProtKB-KW"/>
</dbReference>
<keyword evidence="3" id="KW-0547">Nucleotide-binding</keyword>
<dbReference type="PANTHER" id="PTHR24055">
    <property type="entry name" value="MITOGEN-ACTIVATED PROTEIN KINASE"/>
    <property type="match status" value="1"/>
</dbReference>
<dbReference type="InterPro" id="IPR011009">
    <property type="entry name" value="Kinase-like_dom_sf"/>
</dbReference>
<dbReference type="PROSITE" id="PS50011">
    <property type="entry name" value="PROTEIN_KINASE_DOM"/>
    <property type="match status" value="1"/>
</dbReference>
<keyword evidence="4" id="KW-0418">Kinase</keyword>
<dbReference type="InterPro" id="IPR050117">
    <property type="entry name" value="MAPK"/>
</dbReference>
<dbReference type="AlphaFoldDB" id="A0A6B2L8L6"/>
<dbReference type="Gene3D" id="1.10.510.10">
    <property type="entry name" value="Transferase(Phosphotransferase) domain 1"/>
    <property type="match status" value="1"/>
</dbReference>
<keyword evidence="2" id="KW-0808">Transferase</keyword>
<dbReference type="Gene3D" id="3.30.200.20">
    <property type="entry name" value="Phosphorylase Kinase, domain 1"/>
    <property type="match status" value="1"/>
</dbReference>
<proteinExistence type="predicted"/>
<sequence length="335" mass="37863">MLAEGGVSTVWKAINLQTGLEVAIKQTSSGGSEENLKRTVREIKLLRFFNTLDNVVTLYDVFSVGPAVNQQVFLVLELVETDLGRVINNKTKKLGLPEVKSITHQLLLVLRSLHRCHVVHRDLKPENVLLTLSEHGFPKVKLCDFGTGRYKPPVRMNLSSLLNVTTLYYCPPEGILSERRYETSVDLWALGCILVEMITREPLISVGWERSLEKSLLNRMVEICGKPSEEELSSYQESTYLNHIKTLPAAPPLLDQLLTSRAADANVLPLARSFLQFNPEKRITAEGALKHPFFTDCPQPKENHLQCPEYFSDPLYETKTKWTDLLQQELTCFAG</sequence>
<evidence type="ECO:0000256" key="3">
    <source>
        <dbReference type="ARBA" id="ARBA00022741"/>
    </source>
</evidence>
<protein>
    <recommendedName>
        <fullName evidence="6">Protein kinase domain-containing protein</fullName>
    </recommendedName>
</protein>
<evidence type="ECO:0000256" key="4">
    <source>
        <dbReference type="ARBA" id="ARBA00022777"/>
    </source>
</evidence>
<evidence type="ECO:0000256" key="2">
    <source>
        <dbReference type="ARBA" id="ARBA00022679"/>
    </source>
</evidence>
<dbReference type="InterPro" id="IPR008271">
    <property type="entry name" value="Ser/Thr_kinase_AS"/>
</dbReference>
<evidence type="ECO:0000256" key="1">
    <source>
        <dbReference type="ARBA" id="ARBA00022527"/>
    </source>
</evidence>
<keyword evidence="5" id="KW-0067">ATP-binding</keyword>
<name>A0A6B2L8L6_9EUKA</name>
<reference evidence="7" key="1">
    <citation type="journal article" date="2020" name="J. Eukaryot. Microbiol.">
        <title>De novo Sequencing, Assembly and Annotation of the Transcriptome for the Free-Living Testate Amoeba Arcella intermedia.</title>
        <authorList>
            <person name="Ribeiro G.M."/>
            <person name="Porfirio-Sousa A.L."/>
            <person name="Maurer-Alcala X.X."/>
            <person name="Katz L.A."/>
            <person name="Lahr D.J.G."/>
        </authorList>
    </citation>
    <scope>NUCLEOTIDE SEQUENCE</scope>
</reference>
<dbReference type="SMART" id="SM00220">
    <property type="entry name" value="S_TKc"/>
    <property type="match status" value="1"/>
</dbReference>
<dbReference type="FunFam" id="1.10.510.10:FF:000624">
    <property type="entry name" value="Mitogen-activated protein kinase"/>
    <property type="match status" value="1"/>
</dbReference>
<evidence type="ECO:0000259" key="6">
    <source>
        <dbReference type="PROSITE" id="PS50011"/>
    </source>
</evidence>
<keyword evidence="1" id="KW-0723">Serine/threonine-protein kinase</keyword>
<feature type="domain" description="Protein kinase" evidence="6">
    <location>
        <begin position="1"/>
        <end position="294"/>
    </location>
</feature>
<evidence type="ECO:0000256" key="5">
    <source>
        <dbReference type="ARBA" id="ARBA00022840"/>
    </source>
</evidence>
<dbReference type="GO" id="GO:0005524">
    <property type="term" value="F:ATP binding"/>
    <property type="evidence" value="ECO:0007669"/>
    <property type="project" value="UniProtKB-KW"/>
</dbReference>
<evidence type="ECO:0000313" key="7">
    <source>
        <dbReference type="EMBL" id="NDV33372.1"/>
    </source>
</evidence>
<dbReference type="Pfam" id="PF00069">
    <property type="entry name" value="Pkinase"/>
    <property type="match status" value="1"/>
</dbReference>
<dbReference type="InterPro" id="IPR000719">
    <property type="entry name" value="Prot_kinase_dom"/>
</dbReference>
<dbReference type="PROSITE" id="PS00108">
    <property type="entry name" value="PROTEIN_KINASE_ST"/>
    <property type="match status" value="1"/>
</dbReference>
<accession>A0A6B2L8L6</accession>